<protein>
    <submittedName>
        <fullName evidence="1">Uncharacterized protein</fullName>
    </submittedName>
</protein>
<evidence type="ECO:0000313" key="1">
    <source>
        <dbReference type="EMBL" id="KAF3575293.1"/>
    </source>
</evidence>
<sequence length="68" mass="7995">PLILKKLVAHATIYNIWAERNKHLHQGISSTPPMIYKLIDRNIRDTILGKKKIKKSFKTLMLSWLRNV</sequence>
<dbReference type="EMBL" id="QGKX02000095">
    <property type="protein sequence ID" value="KAF3575293.1"/>
    <property type="molecule type" value="Genomic_DNA"/>
</dbReference>
<accession>A0A8S9RQQ6</accession>
<evidence type="ECO:0000313" key="2">
    <source>
        <dbReference type="Proteomes" id="UP000712600"/>
    </source>
</evidence>
<feature type="non-terminal residue" evidence="1">
    <location>
        <position position="1"/>
    </location>
</feature>
<dbReference type="AlphaFoldDB" id="A0A8S9RQQ6"/>
<reference evidence="1" key="1">
    <citation type="submission" date="2019-12" db="EMBL/GenBank/DDBJ databases">
        <title>Genome sequencing and annotation of Brassica cretica.</title>
        <authorList>
            <person name="Studholme D.J."/>
            <person name="Sarris P."/>
        </authorList>
    </citation>
    <scope>NUCLEOTIDE SEQUENCE</scope>
    <source>
        <strain evidence="1">PFS-109/04</strain>
        <tissue evidence="1">Leaf</tissue>
    </source>
</reference>
<proteinExistence type="predicted"/>
<organism evidence="1 2">
    <name type="scientific">Brassica cretica</name>
    <name type="common">Mustard</name>
    <dbReference type="NCBI Taxonomy" id="69181"/>
    <lineage>
        <taxon>Eukaryota</taxon>
        <taxon>Viridiplantae</taxon>
        <taxon>Streptophyta</taxon>
        <taxon>Embryophyta</taxon>
        <taxon>Tracheophyta</taxon>
        <taxon>Spermatophyta</taxon>
        <taxon>Magnoliopsida</taxon>
        <taxon>eudicotyledons</taxon>
        <taxon>Gunneridae</taxon>
        <taxon>Pentapetalae</taxon>
        <taxon>rosids</taxon>
        <taxon>malvids</taxon>
        <taxon>Brassicales</taxon>
        <taxon>Brassicaceae</taxon>
        <taxon>Brassiceae</taxon>
        <taxon>Brassica</taxon>
    </lineage>
</organism>
<dbReference type="Proteomes" id="UP000712600">
    <property type="component" value="Unassembled WGS sequence"/>
</dbReference>
<name>A0A8S9RQQ6_BRACR</name>
<comment type="caution">
    <text evidence="1">The sequence shown here is derived from an EMBL/GenBank/DDBJ whole genome shotgun (WGS) entry which is preliminary data.</text>
</comment>
<gene>
    <name evidence="1" type="ORF">F2Q69_00062415</name>
</gene>